<dbReference type="EMBL" id="JAFICZ010000001">
    <property type="protein sequence ID" value="MBP1294880.1"/>
    <property type="molecule type" value="Genomic_DNA"/>
</dbReference>
<gene>
    <name evidence="2" type="ORF">ABIF29_006590</name>
    <name evidence="1" type="ORF">JOH49_004633</name>
</gene>
<evidence type="ECO:0000313" key="4">
    <source>
        <dbReference type="Proteomes" id="UP001565471"/>
    </source>
</evidence>
<accession>A0A4Q4JUI2</accession>
<evidence type="ECO:0000313" key="1">
    <source>
        <dbReference type="EMBL" id="MBP1294880.1"/>
    </source>
</evidence>
<dbReference type="Proteomes" id="UP001565471">
    <property type="component" value="Unassembled WGS sequence"/>
</dbReference>
<comment type="caution">
    <text evidence="1">The sequence shown here is derived from an EMBL/GenBank/DDBJ whole genome shotgun (WGS) entry which is preliminary data.</text>
</comment>
<reference evidence="2 4" key="2">
    <citation type="submission" date="2024-07" db="EMBL/GenBank/DDBJ databases">
        <title>Genomic Encyclopedia of Type Strains, Phase V (KMG-V): Genome sequencing to study the core and pangenomes of soil and plant-associated prokaryotes.</title>
        <authorList>
            <person name="Whitman W."/>
        </authorList>
    </citation>
    <scope>NUCLEOTIDE SEQUENCE [LARGE SCALE GENOMIC DNA]</scope>
    <source>
        <strain evidence="2 4">USDA 415</strain>
    </source>
</reference>
<reference evidence="1" key="1">
    <citation type="submission" date="2021-02" db="EMBL/GenBank/DDBJ databases">
        <title>Genomic Encyclopedia of Type Strains, Phase IV (KMG-V): Genome sequencing to study the core and pangenomes of soil and plant-associated prokaryotes.</title>
        <authorList>
            <person name="Whitman W."/>
        </authorList>
    </citation>
    <scope>NUCLEOTIDE SEQUENCE</scope>
    <source>
        <strain evidence="1">USDA 406</strain>
    </source>
</reference>
<organism evidence="1 3">
    <name type="scientific">Bradyrhizobium elkanii</name>
    <dbReference type="NCBI Taxonomy" id="29448"/>
    <lineage>
        <taxon>Bacteria</taxon>
        <taxon>Pseudomonadati</taxon>
        <taxon>Pseudomonadota</taxon>
        <taxon>Alphaproteobacteria</taxon>
        <taxon>Hyphomicrobiales</taxon>
        <taxon>Nitrobacteraceae</taxon>
        <taxon>Bradyrhizobium</taxon>
    </lineage>
</organism>
<evidence type="ECO:0000313" key="2">
    <source>
        <dbReference type="EMBL" id="MEY9319791.1"/>
    </source>
</evidence>
<dbReference type="RefSeq" id="WP_016848248.1">
    <property type="nucleotide sequence ID" value="NZ_BJNL01000016.1"/>
</dbReference>
<evidence type="ECO:0000313" key="3">
    <source>
        <dbReference type="Proteomes" id="UP000673383"/>
    </source>
</evidence>
<dbReference type="GeneID" id="92952274"/>
<dbReference type="Proteomes" id="UP000673383">
    <property type="component" value="Unassembled WGS sequence"/>
</dbReference>
<name>A0A4Q4JUI2_BRAEL</name>
<keyword evidence="4" id="KW-1185">Reference proteome</keyword>
<dbReference type="AlphaFoldDB" id="A0A4Q4JUI2"/>
<sequence length="62" mass="7030">MLATLYTREEATDEIDRRMRDRDGEGRLWFDGYGSLMSLRALLDACADVRHVITALIGGGWI</sequence>
<proteinExistence type="predicted"/>
<dbReference type="EMBL" id="JBGBZA010000002">
    <property type="protein sequence ID" value="MEY9319791.1"/>
    <property type="molecule type" value="Genomic_DNA"/>
</dbReference>
<protein>
    <submittedName>
        <fullName evidence="1">Uncharacterized protein</fullName>
    </submittedName>
</protein>